<evidence type="ECO:0000313" key="2">
    <source>
        <dbReference type="EMBL" id="GMH10659.1"/>
    </source>
</evidence>
<name>A0AAD3SHC0_NEPGR</name>
<evidence type="ECO:0000256" key="1">
    <source>
        <dbReference type="SAM" id="MobiDB-lite"/>
    </source>
</evidence>
<dbReference type="Proteomes" id="UP001279734">
    <property type="component" value="Unassembled WGS sequence"/>
</dbReference>
<proteinExistence type="predicted"/>
<organism evidence="2 3">
    <name type="scientific">Nepenthes gracilis</name>
    <name type="common">Slender pitcher plant</name>
    <dbReference type="NCBI Taxonomy" id="150966"/>
    <lineage>
        <taxon>Eukaryota</taxon>
        <taxon>Viridiplantae</taxon>
        <taxon>Streptophyta</taxon>
        <taxon>Embryophyta</taxon>
        <taxon>Tracheophyta</taxon>
        <taxon>Spermatophyta</taxon>
        <taxon>Magnoliopsida</taxon>
        <taxon>eudicotyledons</taxon>
        <taxon>Gunneridae</taxon>
        <taxon>Pentapetalae</taxon>
        <taxon>Caryophyllales</taxon>
        <taxon>Nepenthaceae</taxon>
        <taxon>Nepenthes</taxon>
    </lineage>
</organism>
<dbReference type="AlphaFoldDB" id="A0AAD3SHC0"/>
<protein>
    <submittedName>
        <fullName evidence="2">Uncharacterized protein</fullName>
    </submittedName>
</protein>
<feature type="region of interest" description="Disordered" evidence="1">
    <location>
        <begin position="179"/>
        <end position="265"/>
    </location>
</feature>
<gene>
    <name evidence="2" type="ORF">Nepgr_012500</name>
</gene>
<accession>A0AAD3SHC0</accession>
<dbReference type="EMBL" id="BSYO01000010">
    <property type="protein sequence ID" value="GMH10659.1"/>
    <property type="molecule type" value="Genomic_DNA"/>
</dbReference>
<keyword evidence="3" id="KW-1185">Reference proteome</keyword>
<evidence type="ECO:0000313" key="3">
    <source>
        <dbReference type="Proteomes" id="UP001279734"/>
    </source>
</evidence>
<comment type="caution">
    <text evidence="2">The sequence shown here is derived from an EMBL/GenBank/DDBJ whole genome shotgun (WGS) entry which is preliminary data.</text>
</comment>
<sequence length="265" mass="30327">MHSFRYTVRFDYAFTVDKTTAGTDNMNSCVTYYHLLIDQDLNLNASYALSSFTARSASLFRSCRESKQAEQFSLCPVTNKALLKEDNNRQVPGESYRAKNPTLLSYRSDRGKRLTRTEGFGGYFNTRLSLEAVIKDAWIPKITGAPLYIVHKKLAVLKAKLKIWNQNVFGNIHRRDVINGDQDEEDRSRSQPPSTSMVELGNYGIPSQVTLERGAKRSRSTSREHREEKEPGRWKSKERPSHLMEMEGFSPVREGLWSKGKCMNS</sequence>
<feature type="compositionally biased region" description="Basic and acidic residues" evidence="1">
    <location>
        <begin position="221"/>
        <end position="245"/>
    </location>
</feature>
<reference evidence="2" key="1">
    <citation type="submission" date="2023-05" db="EMBL/GenBank/DDBJ databases">
        <title>Nepenthes gracilis genome sequencing.</title>
        <authorList>
            <person name="Fukushima K."/>
        </authorList>
    </citation>
    <scope>NUCLEOTIDE SEQUENCE</scope>
    <source>
        <strain evidence="2">SING2019-196</strain>
    </source>
</reference>